<dbReference type="RefSeq" id="WP_260762754.1">
    <property type="nucleotide sequence ID" value="NZ_CP045921.1"/>
</dbReference>
<name>A0A857MK97_9BACT</name>
<keyword evidence="7 8" id="KW-0472">Membrane</keyword>
<evidence type="ECO:0000313" key="12">
    <source>
        <dbReference type="Proteomes" id="UP001059824"/>
    </source>
</evidence>
<evidence type="ECO:0000256" key="6">
    <source>
        <dbReference type="ARBA" id="ARBA00023065"/>
    </source>
</evidence>
<dbReference type="InterPro" id="IPR002524">
    <property type="entry name" value="Cation_efflux"/>
</dbReference>
<dbReference type="Proteomes" id="UP001059824">
    <property type="component" value="Chromosome"/>
</dbReference>
<protein>
    <submittedName>
        <fullName evidence="11">Cation diffusion facilitator family transporter</fullName>
    </submittedName>
</protein>
<keyword evidence="4 8" id="KW-0812">Transmembrane</keyword>
<dbReference type="InterPro" id="IPR058533">
    <property type="entry name" value="Cation_efflux_TM"/>
</dbReference>
<evidence type="ECO:0000259" key="9">
    <source>
        <dbReference type="Pfam" id="PF01545"/>
    </source>
</evidence>
<dbReference type="Gene3D" id="1.20.1510.10">
    <property type="entry name" value="Cation efflux protein transmembrane domain"/>
    <property type="match status" value="1"/>
</dbReference>
<keyword evidence="12" id="KW-1185">Reference proteome</keyword>
<evidence type="ECO:0000313" key="11">
    <source>
        <dbReference type="EMBL" id="QHN43014.1"/>
    </source>
</evidence>
<dbReference type="GO" id="GO:0005385">
    <property type="term" value="F:zinc ion transmembrane transporter activity"/>
    <property type="evidence" value="ECO:0007669"/>
    <property type="project" value="TreeGrafter"/>
</dbReference>
<dbReference type="InterPro" id="IPR027470">
    <property type="entry name" value="Cation_efflux_CTD"/>
</dbReference>
<reference evidence="11" key="1">
    <citation type="journal article" date="2021" name="Nat. Microbiol.">
        <title>Cocultivation of an ultrasmall environmental parasitic bacterium with lytic ability against bacteria associated with wastewater foams.</title>
        <authorList>
            <person name="Batinovic S."/>
            <person name="Rose J.J.A."/>
            <person name="Ratcliffe J."/>
            <person name="Seviour R.J."/>
            <person name="Petrovski S."/>
        </authorList>
    </citation>
    <scope>NUCLEOTIDE SEQUENCE</scope>
    <source>
        <strain evidence="11">JR1</strain>
    </source>
</reference>
<feature type="transmembrane region" description="Helical" evidence="8">
    <location>
        <begin position="178"/>
        <end position="195"/>
    </location>
</feature>
<feature type="transmembrane region" description="Helical" evidence="8">
    <location>
        <begin position="113"/>
        <end position="134"/>
    </location>
</feature>
<dbReference type="SUPFAM" id="SSF161111">
    <property type="entry name" value="Cation efflux protein transmembrane domain-like"/>
    <property type="match status" value="1"/>
</dbReference>
<dbReference type="Pfam" id="PF16916">
    <property type="entry name" value="ZT_dimer"/>
    <property type="match status" value="1"/>
</dbReference>
<dbReference type="PANTHER" id="PTHR11562">
    <property type="entry name" value="CATION EFFLUX PROTEIN/ ZINC TRANSPORTER"/>
    <property type="match status" value="1"/>
</dbReference>
<dbReference type="PANTHER" id="PTHR11562:SF17">
    <property type="entry name" value="RE54080P-RELATED"/>
    <property type="match status" value="1"/>
</dbReference>
<evidence type="ECO:0000259" key="10">
    <source>
        <dbReference type="Pfam" id="PF16916"/>
    </source>
</evidence>
<evidence type="ECO:0000256" key="3">
    <source>
        <dbReference type="ARBA" id="ARBA00022448"/>
    </source>
</evidence>
<feature type="domain" description="Cation efflux protein cytoplasmic" evidence="10">
    <location>
        <begin position="209"/>
        <end position="281"/>
    </location>
</feature>
<feature type="transmembrane region" description="Helical" evidence="8">
    <location>
        <begin position="12"/>
        <end position="36"/>
    </location>
</feature>
<feature type="domain" description="Cation efflux protein transmembrane" evidence="9">
    <location>
        <begin position="12"/>
        <end position="203"/>
    </location>
</feature>
<proteinExistence type="inferred from homology"/>
<dbReference type="KEGG" id="mama:GII36_04110"/>
<evidence type="ECO:0000256" key="8">
    <source>
        <dbReference type="SAM" id="Phobius"/>
    </source>
</evidence>
<keyword evidence="3" id="KW-0813">Transport</keyword>
<dbReference type="NCBIfam" id="TIGR01297">
    <property type="entry name" value="CDF"/>
    <property type="match status" value="1"/>
</dbReference>
<feature type="transmembrane region" description="Helical" evidence="8">
    <location>
        <begin position="146"/>
        <end position="166"/>
    </location>
</feature>
<comment type="subcellular location">
    <subcellularLocation>
        <location evidence="1">Membrane</location>
        <topology evidence="1">Multi-pass membrane protein</topology>
    </subcellularLocation>
</comment>
<organism evidence="11 12">
    <name type="scientific">Candidatus Mycosynbacter amalyticus</name>
    <dbReference type="NCBI Taxonomy" id="2665156"/>
    <lineage>
        <taxon>Bacteria</taxon>
        <taxon>Candidatus Saccharimonadota</taxon>
        <taxon>Candidatus Saccharimonadota incertae sedis</taxon>
        <taxon>Candidatus Mycosynbacter</taxon>
    </lineage>
</organism>
<dbReference type="EMBL" id="CP045921">
    <property type="protein sequence ID" value="QHN43014.1"/>
    <property type="molecule type" value="Genomic_DNA"/>
</dbReference>
<gene>
    <name evidence="11" type="ORF">GII36_04110</name>
</gene>
<keyword evidence="6" id="KW-0406">Ion transport</keyword>
<evidence type="ECO:0000256" key="1">
    <source>
        <dbReference type="ARBA" id="ARBA00004141"/>
    </source>
</evidence>
<evidence type="ECO:0000256" key="2">
    <source>
        <dbReference type="ARBA" id="ARBA00008873"/>
    </source>
</evidence>
<sequence>MIGHGSTNTKALKISAALLLTYFIAEITVALVSGSLSLLADAAHELSTVVAISVSLVAIKLTHTKPTTKRTFGFRRAETIAALTNGVLLLGMAVFIIVRGLDRLANPVEMSAAPMFAMAIGGIGLEIASLVIMYRGQKENLNIRGSFWHVMNAFLGSIAVIIAAIFIEVGQVYEADTWAGLIFAIILIYAAYGIIRDALRILIDATPTRIDITLIDKDLKSIKGVEATHHLHARTVGGGIETFSGHLVVASNRNAQSVLIQAKQLLEKKYGFNLSTIQIEDSSLFESDPKEIEYKSMEKQA</sequence>
<dbReference type="InterPro" id="IPR027469">
    <property type="entry name" value="Cation_efflux_TMD_sf"/>
</dbReference>
<keyword evidence="5 8" id="KW-1133">Transmembrane helix</keyword>
<dbReference type="AlphaFoldDB" id="A0A857MK97"/>
<accession>A0A857MK97</accession>
<evidence type="ECO:0000256" key="5">
    <source>
        <dbReference type="ARBA" id="ARBA00022989"/>
    </source>
</evidence>
<evidence type="ECO:0000256" key="7">
    <source>
        <dbReference type="ARBA" id="ARBA00023136"/>
    </source>
</evidence>
<dbReference type="Pfam" id="PF01545">
    <property type="entry name" value="Cation_efflux"/>
    <property type="match status" value="1"/>
</dbReference>
<dbReference type="GO" id="GO:0005886">
    <property type="term" value="C:plasma membrane"/>
    <property type="evidence" value="ECO:0007669"/>
    <property type="project" value="TreeGrafter"/>
</dbReference>
<comment type="similarity">
    <text evidence="2">Belongs to the cation diffusion facilitator (CDF) transporter (TC 2.A.4) family. SLC30A subfamily.</text>
</comment>
<evidence type="ECO:0000256" key="4">
    <source>
        <dbReference type="ARBA" id="ARBA00022692"/>
    </source>
</evidence>
<feature type="transmembrane region" description="Helical" evidence="8">
    <location>
        <begin position="80"/>
        <end position="101"/>
    </location>
</feature>
<feature type="transmembrane region" description="Helical" evidence="8">
    <location>
        <begin position="42"/>
        <end position="59"/>
    </location>
</feature>
<dbReference type="InterPro" id="IPR050681">
    <property type="entry name" value="CDF/SLC30A"/>
</dbReference>